<dbReference type="Pfam" id="PF06013">
    <property type="entry name" value="WXG100"/>
    <property type="match status" value="1"/>
</dbReference>
<sequence>MATPDGGQGGFKGSDGVLYQTTPQDLKAKATDIRSTERNVQAELDALKSYVVGMEAKWKGIASNTFQELMREWDTYAAQLQTALLAIAAGLDSTAGNYLGSEHSNLTNLNRVSLPKANLS</sequence>
<dbReference type="NCBIfam" id="TIGR03930">
    <property type="entry name" value="WXG100_ESAT6"/>
    <property type="match status" value="1"/>
</dbReference>
<protein>
    <submittedName>
        <fullName evidence="1">WXG100 family type VII secretion target</fullName>
    </submittedName>
</protein>
<evidence type="ECO:0000313" key="1">
    <source>
        <dbReference type="EMBL" id="MEV5244694.1"/>
    </source>
</evidence>
<dbReference type="InterPro" id="IPR010310">
    <property type="entry name" value="T7SS_ESAT-6-like"/>
</dbReference>
<reference evidence="1 2" key="1">
    <citation type="submission" date="2024-06" db="EMBL/GenBank/DDBJ databases">
        <title>The Natural Products Discovery Center: Release of the First 8490 Sequenced Strains for Exploring Actinobacteria Biosynthetic Diversity.</title>
        <authorList>
            <person name="Kalkreuter E."/>
            <person name="Kautsar S.A."/>
            <person name="Yang D."/>
            <person name="Bader C.D."/>
            <person name="Teijaro C.N."/>
            <person name="Fluegel L."/>
            <person name="Davis C.M."/>
            <person name="Simpson J.R."/>
            <person name="Lauterbach L."/>
            <person name="Steele A.D."/>
            <person name="Gui C."/>
            <person name="Meng S."/>
            <person name="Li G."/>
            <person name="Viehrig K."/>
            <person name="Ye F."/>
            <person name="Su P."/>
            <person name="Kiefer A.F."/>
            <person name="Nichols A."/>
            <person name="Cepeda A.J."/>
            <person name="Yan W."/>
            <person name="Fan B."/>
            <person name="Jiang Y."/>
            <person name="Adhikari A."/>
            <person name="Zheng C.-J."/>
            <person name="Schuster L."/>
            <person name="Cowan T.M."/>
            <person name="Smanski M.J."/>
            <person name="Chevrette M.G."/>
            <person name="De Carvalho L.P.S."/>
            <person name="Shen B."/>
        </authorList>
    </citation>
    <scope>NUCLEOTIDE SEQUENCE [LARGE SCALE GENOMIC DNA]</scope>
    <source>
        <strain evidence="1 2">NPDC052768</strain>
    </source>
</reference>
<organism evidence="1 2">
    <name type="scientific">Streptomyces werraensis</name>
    <dbReference type="NCBI Taxonomy" id="68284"/>
    <lineage>
        <taxon>Bacteria</taxon>
        <taxon>Bacillati</taxon>
        <taxon>Actinomycetota</taxon>
        <taxon>Actinomycetes</taxon>
        <taxon>Kitasatosporales</taxon>
        <taxon>Streptomycetaceae</taxon>
        <taxon>Streptomyces</taxon>
    </lineage>
</organism>
<dbReference type="Gene3D" id="1.10.287.1060">
    <property type="entry name" value="ESAT-6-like"/>
    <property type="match status" value="1"/>
</dbReference>
<evidence type="ECO:0000313" key="2">
    <source>
        <dbReference type="Proteomes" id="UP001552527"/>
    </source>
</evidence>
<gene>
    <name evidence="1" type="ORF">AB0K95_05355</name>
</gene>
<dbReference type="RefSeq" id="WP_364018856.1">
    <property type="nucleotide sequence ID" value="NZ_JBFATD010000002.1"/>
</dbReference>
<comment type="caution">
    <text evidence="1">The sequence shown here is derived from an EMBL/GenBank/DDBJ whole genome shotgun (WGS) entry which is preliminary data.</text>
</comment>
<name>A0ABV3JCS8_9ACTN</name>
<dbReference type="EMBL" id="JBFATE010000002">
    <property type="protein sequence ID" value="MEV5244694.1"/>
    <property type="molecule type" value="Genomic_DNA"/>
</dbReference>
<accession>A0ABV3JCS8</accession>
<dbReference type="InterPro" id="IPR036689">
    <property type="entry name" value="ESAT-6-like_sf"/>
</dbReference>
<dbReference type="Proteomes" id="UP001552527">
    <property type="component" value="Unassembled WGS sequence"/>
</dbReference>
<keyword evidence="2" id="KW-1185">Reference proteome</keyword>
<dbReference type="SUPFAM" id="SSF140453">
    <property type="entry name" value="EsxAB dimer-like"/>
    <property type="match status" value="1"/>
</dbReference>
<proteinExistence type="predicted"/>